<gene>
    <name evidence="3" type="ORF">AXF42_Ash010989</name>
</gene>
<accession>A0A2H9ZQT5</accession>
<feature type="signal peptide" evidence="2">
    <location>
        <begin position="1"/>
        <end position="26"/>
    </location>
</feature>
<feature type="region of interest" description="Disordered" evidence="1">
    <location>
        <begin position="51"/>
        <end position="74"/>
    </location>
</feature>
<feature type="compositionally biased region" description="Basic residues" evidence="1">
    <location>
        <begin position="58"/>
        <end position="69"/>
    </location>
</feature>
<feature type="chain" id="PRO_5014130569" evidence="2">
    <location>
        <begin position="27"/>
        <end position="109"/>
    </location>
</feature>
<proteinExistence type="predicted"/>
<name>A0A2H9ZQT5_9ASPA</name>
<evidence type="ECO:0000313" key="4">
    <source>
        <dbReference type="Proteomes" id="UP000236161"/>
    </source>
</evidence>
<evidence type="ECO:0000313" key="3">
    <source>
        <dbReference type="EMBL" id="PKA45649.1"/>
    </source>
</evidence>
<dbReference type="AlphaFoldDB" id="A0A2H9ZQT5"/>
<dbReference type="EMBL" id="KZ454830">
    <property type="protein sequence ID" value="PKA45649.1"/>
    <property type="molecule type" value="Genomic_DNA"/>
</dbReference>
<sequence length="109" mass="12354">MDFRTALRRRNLGFHLLLRCLSAASAVATASPSAILIPSNPSAILTAKQKSRAALSLQHRRRQRRRLPHSGHPPRPLRPILCHLQALFLPLLLRHPFPCRRPLSLVERP</sequence>
<keyword evidence="4" id="KW-1185">Reference proteome</keyword>
<dbReference type="Proteomes" id="UP000236161">
    <property type="component" value="Unassembled WGS sequence"/>
</dbReference>
<reference evidence="3 4" key="1">
    <citation type="journal article" date="2017" name="Nature">
        <title>The Apostasia genome and the evolution of orchids.</title>
        <authorList>
            <person name="Zhang G.Q."/>
            <person name="Liu K.W."/>
            <person name="Li Z."/>
            <person name="Lohaus R."/>
            <person name="Hsiao Y.Y."/>
            <person name="Niu S.C."/>
            <person name="Wang J.Y."/>
            <person name="Lin Y.C."/>
            <person name="Xu Q."/>
            <person name="Chen L.J."/>
            <person name="Yoshida K."/>
            <person name="Fujiwara S."/>
            <person name="Wang Z.W."/>
            <person name="Zhang Y.Q."/>
            <person name="Mitsuda N."/>
            <person name="Wang M."/>
            <person name="Liu G.H."/>
            <person name="Pecoraro L."/>
            <person name="Huang H.X."/>
            <person name="Xiao X.J."/>
            <person name="Lin M."/>
            <person name="Wu X.Y."/>
            <person name="Wu W.L."/>
            <person name="Chen Y.Y."/>
            <person name="Chang S.B."/>
            <person name="Sakamoto S."/>
            <person name="Ohme-Takagi M."/>
            <person name="Yagi M."/>
            <person name="Zeng S.J."/>
            <person name="Shen C.Y."/>
            <person name="Yeh C.M."/>
            <person name="Luo Y.B."/>
            <person name="Tsai W.C."/>
            <person name="Van de Peer Y."/>
            <person name="Liu Z.J."/>
        </authorList>
    </citation>
    <scope>NUCLEOTIDE SEQUENCE [LARGE SCALE GENOMIC DNA]</scope>
    <source>
        <strain evidence="4">cv. Shenzhen</strain>
        <tissue evidence="3">Stem</tissue>
    </source>
</reference>
<keyword evidence="2" id="KW-0732">Signal</keyword>
<protein>
    <submittedName>
        <fullName evidence="3">Uncharacterized protein</fullName>
    </submittedName>
</protein>
<evidence type="ECO:0000256" key="1">
    <source>
        <dbReference type="SAM" id="MobiDB-lite"/>
    </source>
</evidence>
<organism evidence="3 4">
    <name type="scientific">Apostasia shenzhenica</name>
    <dbReference type="NCBI Taxonomy" id="1088818"/>
    <lineage>
        <taxon>Eukaryota</taxon>
        <taxon>Viridiplantae</taxon>
        <taxon>Streptophyta</taxon>
        <taxon>Embryophyta</taxon>
        <taxon>Tracheophyta</taxon>
        <taxon>Spermatophyta</taxon>
        <taxon>Magnoliopsida</taxon>
        <taxon>Liliopsida</taxon>
        <taxon>Asparagales</taxon>
        <taxon>Orchidaceae</taxon>
        <taxon>Apostasioideae</taxon>
        <taxon>Apostasia</taxon>
    </lineage>
</organism>
<evidence type="ECO:0000256" key="2">
    <source>
        <dbReference type="SAM" id="SignalP"/>
    </source>
</evidence>